<dbReference type="HOGENOM" id="CLU_1919040_0_0_1"/>
<name>R7UTR1_CAPTE</name>
<sequence>MPKSIDQCDAKNDSMSHYGAVSCHDWACRCSHPATVQRHSLCDDAVPASVKPNAYKRGFVLPGGSYLTKHNQLILPETKPPIKTRDPLKSNMSTAQCNELKETTNISVKYEYTSPVWNVACRGYKFPIDEID</sequence>
<reference evidence="3" key="1">
    <citation type="submission" date="2012-12" db="EMBL/GenBank/DDBJ databases">
        <authorList>
            <person name="Hellsten U."/>
            <person name="Grimwood J."/>
            <person name="Chapman J.A."/>
            <person name="Shapiro H."/>
            <person name="Aerts A."/>
            <person name="Otillar R.P."/>
            <person name="Terry A.Y."/>
            <person name="Boore J.L."/>
            <person name="Simakov O."/>
            <person name="Marletaz F."/>
            <person name="Cho S.-J."/>
            <person name="Edsinger-Gonzales E."/>
            <person name="Havlak P."/>
            <person name="Kuo D.-H."/>
            <person name="Larsson T."/>
            <person name="Lv J."/>
            <person name="Arendt D."/>
            <person name="Savage R."/>
            <person name="Osoegawa K."/>
            <person name="de Jong P."/>
            <person name="Lindberg D.R."/>
            <person name="Seaver E.C."/>
            <person name="Weisblat D.A."/>
            <person name="Putnam N.H."/>
            <person name="Grigoriev I.V."/>
            <person name="Rokhsar D.S."/>
        </authorList>
    </citation>
    <scope>NUCLEOTIDE SEQUENCE</scope>
    <source>
        <strain evidence="3">I ESC-2004</strain>
    </source>
</reference>
<dbReference type="EMBL" id="KB298168">
    <property type="protein sequence ID" value="ELU09545.1"/>
    <property type="molecule type" value="Genomic_DNA"/>
</dbReference>
<dbReference type="EMBL" id="AMQN01006347">
    <property type="status" value="NOT_ANNOTATED_CDS"/>
    <property type="molecule type" value="Genomic_DNA"/>
</dbReference>
<evidence type="ECO:0000313" key="3">
    <source>
        <dbReference type="Proteomes" id="UP000014760"/>
    </source>
</evidence>
<dbReference type="Proteomes" id="UP000014760">
    <property type="component" value="Unassembled WGS sequence"/>
</dbReference>
<dbReference type="EMBL" id="AMQN01006346">
    <property type="status" value="NOT_ANNOTATED_CDS"/>
    <property type="molecule type" value="Genomic_DNA"/>
</dbReference>
<organism evidence="1">
    <name type="scientific">Capitella teleta</name>
    <name type="common">Polychaete worm</name>
    <dbReference type="NCBI Taxonomy" id="283909"/>
    <lineage>
        <taxon>Eukaryota</taxon>
        <taxon>Metazoa</taxon>
        <taxon>Spiralia</taxon>
        <taxon>Lophotrochozoa</taxon>
        <taxon>Annelida</taxon>
        <taxon>Polychaeta</taxon>
        <taxon>Sedentaria</taxon>
        <taxon>Scolecida</taxon>
        <taxon>Capitellidae</taxon>
        <taxon>Capitella</taxon>
    </lineage>
</organism>
<dbReference type="EnsemblMetazoa" id="CapteT212559">
    <property type="protein sequence ID" value="CapteP212559"/>
    <property type="gene ID" value="CapteG212559"/>
</dbReference>
<gene>
    <name evidence="1" type="ORF">CAPTEDRAFT_212559</name>
</gene>
<keyword evidence="3" id="KW-1185">Reference proteome</keyword>
<reference evidence="1 3" key="2">
    <citation type="journal article" date="2013" name="Nature">
        <title>Insights into bilaterian evolution from three spiralian genomes.</title>
        <authorList>
            <person name="Simakov O."/>
            <person name="Marletaz F."/>
            <person name="Cho S.J."/>
            <person name="Edsinger-Gonzales E."/>
            <person name="Havlak P."/>
            <person name="Hellsten U."/>
            <person name="Kuo D.H."/>
            <person name="Larsson T."/>
            <person name="Lv J."/>
            <person name="Arendt D."/>
            <person name="Savage R."/>
            <person name="Osoegawa K."/>
            <person name="de Jong P."/>
            <person name="Grimwood J."/>
            <person name="Chapman J.A."/>
            <person name="Shapiro H."/>
            <person name="Aerts A."/>
            <person name="Otillar R.P."/>
            <person name="Terry A.Y."/>
            <person name="Boore J.L."/>
            <person name="Grigoriev I.V."/>
            <person name="Lindberg D.R."/>
            <person name="Seaver E.C."/>
            <person name="Weisblat D.A."/>
            <person name="Putnam N.H."/>
            <person name="Rokhsar D.S."/>
        </authorList>
    </citation>
    <scope>NUCLEOTIDE SEQUENCE</scope>
    <source>
        <strain evidence="1 3">I ESC-2004</strain>
    </source>
</reference>
<protein>
    <submittedName>
        <fullName evidence="1 2">Uncharacterized protein</fullName>
    </submittedName>
</protein>
<accession>R7UTR1</accession>
<evidence type="ECO:0000313" key="1">
    <source>
        <dbReference type="EMBL" id="ELU09545.1"/>
    </source>
</evidence>
<proteinExistence type="predicted"/>
<reference evidence="2" key="3">
    <citation type="submission" date="2015-06" db="UniProtKB">
        <authorList>
            <consortium name="EnsemblMetazoa"/>
        </authorList>
    </citation>
    <scope>IDENTIFICATION</scope>
</reference>
<evidence type="ECO:0000313" key="2">
    <source>
        <dbReference type="EnsemblMetazoa" id="CapteP212559"/>
    </source>
</evidence>
<dbReference type="AlphaFoldDB" id="R7UTR1"/>